<keyword evidence="3" id="KW-1185">Reference proteome</keyword>
<gene>
    <name evidence="2" type="ORF">DS745_04205</name>
</gene>
<organism evidence="2 3">
    <name type="scientific">Anaerobacillus alkaliphilus</name>
    <dbReference type="NCBI Taxonomy" id="1548597"/>
    <lineage>
        <taxon>Bacteria</taxon>
        <taxon>Bacillati</taxon>
        <taxon>Bacillota</taxon>
        <taxon>Bacilli</taxon>
        <taxon>Bacillales</taxon>
        <taxon>Bacillaceae</taxon>
        <taxon>Anaerobacillus</taxon>
    </lineage>
</organism>
<proteinExistence type="predicted"/>
<sequence>MKAAGTPTKSFFIGLFGVIPNAIFFFILSAFIDTSSDSCGFGDVIAMFILLVSIFTMPLVMLISAIFFKDL</sequence>
<evidence type="ECO:0000256" key="1">
    <source>
        <dbReference type="SAM" id="Phobius"/>
    </source>
</evidence>
<keyword evidence="1" id="KW-1133">Transmembrane helix</keyword>
<feature type="transmembrane region" description="Helical" evidence="1">
    <location>
        <begin position="44"/>
        <end position="68"/>
    </location>
</feature>
<keyword evidence="1" id="KW-0812">Transmembrane</keyword>
<keyword evidence="1" id="KW-0472">Membrane</keyword>
<evidence type="ECO:0000313" key="3">
    <source>
        <dbReference type="Proteomes" id="UP000290649"/>
    </source>
</evidence>
<evidence type="ECO:0000313" key="2">
    <source>
        <dbReference type="EMBL" id="RXJ04593.1"/>
    </source>
</evidence>
<accession>A0A4Q0VXW0</accession>
<protein>
    <submittedName>
        <fullName evidence="2">Uncharacterized protein</fullName>
    </submittedName>
</protein>
<reference evidence="2 3" key="1">
    <citation type="journal article" date="2019" name="Int. J. Syst. Evol. Microbiol.">
        <title>Anaerobacillus alkaliphilus sp. nov., a novel alkaliphilic and moderately halophilic bacterium.</title>
        <authorList>
            <person name="Borsodi A.K."/>
            <person name="Aszalos J.M."/>
            <person name="Bihari P."/>
            <person name="Nagy I."/>
            <person name="Schumann P."/>
            <person name="Sproer C."/>
            <person name="Kovacs A.L."/>
            <person name="Boka K."/>
            <person name="Dobosy P."/>
            <person name="Ovari M."/>
            <person name="Szili-Kovacs T."/>
            <person name="Toth E."/>
        </authorList>
    </citation>
    <scope>NUCLEOTIDE SEQUENCE [LARGE SCALE GENOMIC DNA]</scope>
    <source>
        <strain evidence="2 3">B16-10</strain>
    </source>
</reference>
<dbReference type="OrthoDB" id="9980075at2"/>
<comment type="caution">
    <text evidence="2">The sequence shown here is derived from an EMBL/GenBank/DDBJ whole genome shotgun (WGS) entry which is preliminary data.</text>
</comment>
<feature type="transmembrane region" description="Helical" evidence="1">
    <location>
        <begin position="12"/>
        <end position="32"/>
    </location>
</feature>
<dbReference type="RefSeq" id="WP_129076953.1">
    <property type="nucleotide sequence ID" value="NZ_QOUX01000001.1"/>
</dbReference>
<dbReference type="EMBL" id="QOUX01000001">
    <property type="protein sequence ID" value="RXJ04593.1"/>
    <property type="molecule type" value="Genomic_DNA"/>
</dbReference>
<dbReference type="AlphaFoldDB" id="A0A4Q0VXW0"/>
<dbReference type="Proteomes" id="UP000290649">
    <property type="component" value="Unassembled WGS sequence"/>
</dbReference>
<name>A0A4Q0VXW0_9BACI</name>